<reference evidence="2 3" key="1">
    <citation type="journal article" date="2015" name="Stand. Genomic Sci.">
        <title>Genomic Encyclopedia of Bacterial and Archaeal Type Strains, Phase III: the genomes of soil and plant-associated and newly described type strains.</title>
        <authorList>
            <person name="Whitman W.B."/>
            <person name="Woyke T."/>
            <person name="Klenk H.P."/>
            <person name="Zhou Y."/>
            <person name="Lilburn T.G."/>
            <person name="Beck B.J."/>
            <person name="De Vos P."/>
            <person name="Vandamme P."/>
            <person name="Eisen J.A."/>
            <person name="Garrity G."/>
            <person name="Hugenholtz P."/>
            <person name="Kyrpides N.C."/>
        </authorList>
    </citation>
    <scope>NUCLEOTIDE SEQUENCE [LARGE SCALE GENOMIC DNA]</scope>
    <source>
        <strain evidence="2 3">VKM Ac-2541</strain>
    </source>
</reference>
<dbReference type="Proteomes" id="UP000295573">
    <property type="component" value="Unassembled WGS sequence"/>
</dbReference>
<dbReference type="InterPro" id="IPR007039">
    <property type="entry name" value="TrbC/VirB2"/>
</dbReference>
<organism evidence="2 3">
    <name type="scientific">Kribbella antiqua</name>
    <dbReference type="NCBI Taxonomy" id="2512217"/>
    <lineage>
        <taxon>Bacteria</taxon>
        <taxon>Bacillati</taxon>
        <taxon>Actinomycetota</taxon>
        <taxon>Actinomycetes</taxon>
        <taxon>Propionibacteriales</taxon>
        <taxon>Kribbellaceae</taxon>
        <taxon>Kribbella</taxon>
    </lineage>
</organism>
<keyword evidence="1" id="KW-0472">Membrane</keyword>
<dbReference type="Pfam" id="PF04956">
    <property type="entry name" value="TrbC"/>
    <property type="match status" value="1"/>
</dbReference>
<protein>
    <recommendedName>
        <fullName evidence="4">TrbC/VIRB2 family protein</fullName>
    </recommendedName>
</protein>
<gene>
    <name evidence="2" type="ORF">EV646_107326</name>
</gene>
<keyword evidence="1" id="KW-0812">Transmembrane</keyword>
<evidence type="ECO:0000313" key="2">
    <source>
        <dbReference type="EMBL" id="TCO46302.1"/>
    </source>
</evidence>
<evidence type="ECO:0008006" key="4">
    <source>
        <dbReference type="Google" id="ProtNLM"/>
    </source>
</evidence>
<feature type="transmembrane region" description="Helical" evidence="1">
    <location>
        <begin position="36"/>
        <end position="55"/>
    </location>
</feature>
<dbReference type="EMBL" id="SLWR01000007">
    <property type="protein sequence ID" value="TCO46302.1"/>
    <property type="molecule type" value="Genomic_DNA"/>
</dbReference>
<keyword evidence="1" id="KW-1133">Transmembrane helix</keyword>
<evidence type="ECO:0000313" key="3">
    <source>
        <dbReference type="Proteomes" id="UP000295573"/>
    </source>
</evidence>
<evidence type="ECO:0000256" key="1">
    <source>
        <dbReference type="SAM" id="Phobius"/>
    </source>
</evidence>
<sequence>MMLVHLISEVANQIPTIDPEPPGHEKLDGVVTWVKWIAYLICGLGIIIAGAMMAIGQRRGEGGEHAARLGWVLAACIVIGSATAIVDQLK</sequence>
<dbReference type="OrthoDB" id="4250843at2"/>
<proteinExistence type="predicted"/>
<keyword evidence="3" id="KW-1185">Reference proteome</keyword>
<accession>A0A4R2IP09</accession>
<name>A0A4R2IP09_9ACTN</name>
<comment type="caution">
    <text evidence="2">The sequence shown here is derived from an EMBL/GenBank/DDBJ whole genome shotgun (WGS) entry which is preliminary data.</text>
</comment>
<feature type="transmembrane region" description="Helical" evidence="1">
    <location>
        <begin position="67"/>
        <end position="86"/>
    </location>
</feature>
<dbReference type="AlphaFoldDB" id="A0A4R2IP09"/>